<dbReference type="OMA" id="HEMATLK"/>
<dbReference type="AlphaFoldDB" id="K5VX39"/>
<dbReference type="RefSeq" id="XP_007330786.1">
    <property type="nucleotide sequence ID" value="XM_007330724.1"/>
</dbReference>
<sequence>MSTTAAPESPSVPVYTYKRYDPSNNIIQCEENPSLPVFTTTQTMSKGLMKILRSTAVVCETGGDKSVKIQGEIDWKNKTIAVEGVSKALSAAKQKIGGTFSSDTEWTWPSGKYTINHKSGEWTVRREDRELAVYTSLKLGVFRFSKHEMATLKFLAEISHEEKVFLILILMFYDFQKTVEEPMSLKELAVEGGVNAAVTVTGNVVSGCCVVQ</sequence>
<dbReference type="OrthoDB" id="2920287at2759"/>
<proteinExistence type="predicted"/>
<dbReference type="EMBL" id="JH971391">
    <property type="protein sequence ID" value="EKM79039.1"/>
    <property type="molecule type" value="Genomic_DNA"/>
</dbReference>
<organism evidence="1 2">
    <name type="scientific">Agaricus bisporus var. burnettii (strain JB137-S8 / ATCC MYA-4627 / FGSC 10392)</name>
    <name type="common">White button mushroom</name>
    <dbReference type="NCBI Taxonomy" id="597362"/>
    <lineage>
        <taxon>Eukaryota</taxon>
        <taxon>Fungi</taxon>
        <taxon>Dikarya</taxon>
        <taxon>Basidiomycota</taxon>
        <taxon>Agaricomycotina</taxon>
        <taxon>Agaricomycetes</taxon>
        <taxon>Agaricomycetidae</taxon>
        <taxon>Agaricales</taxon>
        <taxon>Agaricineae</taxon>
        <taxon>Agaricaceae</taxon>
        <taxon>Agaricus</taxon>
    </lineage>
</organism>
<accession>K5VX39</accession>
<evidence type="ECO:0000313" key="1">
    <source>
        <dbReference type="EMBL" id="EKM79039.1"/>
    </source>
</evidence>
<dbReference type="GeneID" id="18826975"/>
<dbReference type="InParanoid" id="K5VX39"/>
<evidence type="ECO:0000313" key="2">
    <source>
        <dbReference type="Proteomes" id="UP000008493"/>
    </source>
</evidence>
<dbReference type="Proteomes" id="UP000008493">
    <property type="component" value="Unassembled WGS sequence"/>
</dbReference>
<dbReference type="KEGG" id="abp:AGABI1DRAFT129300"/>
<name>K5VX39_AGABU</name>
<keyword evidence="2" id="KW-1185">Reference proteome</keyword>
<gene>
    <name evidence="1" type="ORF">AGABI1DRAFT_129300</name>
</gene>
<reference evidence="2" key="1">
    <citation type="journal article" date="2012" name="Proc. Natl. Acad. Sci. U.S.A.">
        <title>Genome sequence of the button mushroom Agaricus bisporus reveals mechanisms governing adaptation to a humic-rich ecological niche.</title>
        <authorList>
            <person name="Morin E."/>
            <person name="Kohler A."/>
            <person name="Baker A.R."/>
            <person name="Foulongne-Oriol M."/>
            <person name="Lombard V."/>
            <person name="Nagy L.G."/>
            <person name="Ohm R.A."/>
            <person name="Patyshakuliyeva A."/>
            <person name="Brun A."/>
            <person name="Aerts A.L."/>
            <person name="Bailey A.M."/>
            <person name="Billette C."/>
            <person name="Coutinho P.M."/>
            <person name="Deakin G."/>
            <person name="Doddapaneni H."/>
            <person name="Floudas D."/>
            <person name="Grimwood J."/>
            <person name="Hilden K."/>
            <person name="Kuees U."/>
            <person name="LaButti K.M."/>
            <person name="Lapidus A."/>
            <person name="Lindquist E.A."/>
            <person name="Lucas S.M."/>
            <person name="Murat C."/>
            <person name="Riley R.W."/>
            <person name="Salamov A.A."/>
            <person name="Schmutz J."/>
            <person name="Subramanian V."/>
            <person name="Woesten H.A.B."/>
            <person name="Xu J."/>
            <person name="Eastwood D.C."/>
            <person name="Foster G.D."/>
            <person name="Sonnenberg A.S."/>
            <person name="Cullen D."/>
            <person name="de Vries R.P."/>
            <person name="Lundell T."/>
            <person name="Hibbett D.S."/>
            <person name="Henrissat B."/>
            <person name="Burton K.S."/>
            <person name="Kerrigan R.W."/>
            <person name="Challen M.P."/>
            <person name="Grigoriev I.V."/>
            <person name="Martin F."/>
        </authorList>
    </citation>
    <scope>NUCLEOTIDE SEQUENCE [LARGE SCALE GENOMIC DNA]</scope>
    <source>
        <strain evidence="2">JB137-S8 / ATCC MYA-4627 / FGSC 10392</strain>
    </source>
</reference>
<protein>
    <submittedName>
        <fullName evidence="1">Uncharacterized protein</fullName>
    </submittedName>
</protein>
<dbReference type="HOGENOM" id="CLU_1299397_0_0_1"/>